<dbReference type="AlphaFoldDB" id="A0ABD3M4U3"/>
<reference evidence="8 9" key="1">
    <citation type="submission" date="2024-10" db="EMBL/GenBank/DDBJ databases">
        <title>Updated reference genomes for cyclostephanoid diatoms.</title>
        <authorList>
            <person name="Roberts W.R."/>
            <person name="Alverson A.J."/>
        </authorList>
    </citation>
    <scope>NUCLEOTIDE SEQUENCE [LARGE SCALE GENOMIC DNA]</scope>
    <source>
        <strain evidence="8 9">AJA232-27</strain>
    </source>
</reference>
<dbReference type="InterPro" id="IPR002893">
    <property type="entry name" value="Znf_MYND"/>
</dbReference>
<dbReference type="Gene3D" id="6.10.140.2220">
    <property type="match status" value="2"/>
</dbReference>
<proteinExistence type="predicted"/>
<dbReference type="SUPFAM" id="SSF82199">
    <property type="entry name" value="SET domain"/>
    <property type="match status" value="1"/>
</dbReference>
<evidence type="ECO:0000313" key="9">
    <source>
        <dbReference type="Proteomes" id="UP001530293"/>
    </source>
</evidence>
<comment type="caution">
    <text evidence="8">The sequence shown here is derived from an EMBL/GenBank/DDBJ whole genome shotgun (WGS) entry which is preliminary data.</text>
</comment>
<accession>A0ABD3M4U3</accession>
<keyword evidence="1" id="KW-0479">Metal-binding</keyword>
<evidence type="ECO:0008006" key="10">
    <source>
        <dbReference type="Google" id="ProtNLM"/>
    </source>
</evidence>
<gene>
    <name evidence="8" type="ORF">ACHAWU_003029</name>
</gene>
<evidence type="ECO:0000313" key="8">
    <source>
        <dbReference type="EMBL" id="KAL3758958.1"/>
    </source>
</evidence>
<dbReference type="PROSITE" id="PS50280">
    <property type="entry name" value="SET"/>
    <property type="match status" value="1"/>
</dbReference>
<keyword evidence="3" id="KW-0862">Zinc</keyword>
<protein>
    <recommendedName>
        <fullName evidence="10">SET domain-containing protein</fullName>
    </recommendedName>
</protein>
<evidence type="ECO:0000256" key="4">
    <source>
        <dbReference type="PROSITE-ProRule" id="PRU00134"/>
    </source>
</evidence>
<dbReference type="InterPro" id="IPR001214">
    <property type="entry name" value="SET_dom"/>
</dbReference>
<evidence type="ECO:0000256" key="1">
    <source>
        <dbReference type="ARBA" id="ARBA00022723"/>
    </source>
</evidence>
<dbReference type="PANTHER" id="PTHR12197">
    <property type="entry name" value="HISTONE-LYSINE N-METHYLTRANSFERASE SMYD"/>
    <property type="match status" value="1"/>
</dbReference>
<name>A0ABD3M4U3_9STRA</name>
<evidence type="ECO:0000259" key="6">
    <source>
        <dbReference type="PROSITE" id="PS50280"/>
    </source>
</evidence>
<dbReference type="GO" id="GO:0008270">
    <property type="term" value="F:zinc ion binding"/>
    <property type="evidence" value="ECO:0007669"/>
    <property type="project" value="UniProtKB-KW"/>
</dbReference>
<dbReference type="SMART" id="SM00317">
    <property type="entry name" value="SET"/>
    <property type="match status" value="1"/>
</dbReference>
<dbReference type="Pfam" id="PF00856">
    <property type="entry name" value="SET"/>
    <property type="match status" value="1"/>
</dbReference>
<keyword evidence="2 4" id="KW-0863">Zinc-finger</keyword>
<organism evidence="8 9">
    <name type="scientific">Discostella pseudostelligera</name>
    <dbReference type="NCBI Taxonomy" id="259834"/>
    <lineage>
        <taxon>Eukaryota</taxon>
        <taxon>Sar</taxon>
        <taxon>Stramenopiles</taxon>
        <taxon>Ochrophyta</taxon>
        <taxon>Bacillariophyta</taxon>
        <taxon>Coscinodiscophyceae</taxon>
        <taxon>Thalassiosirophycidae</taxon>
        <taxon>Stephanodiscales</taxon>
        <taxon>Stephanodiscaceae</taxon>
        <taxon>Discostella</taxon>
    </lineage>
</organism>
<feature type="region of interest" description="Disordered" evidence="5">
    <location>
        <begin position="1"/>
        <end position="22"/>
    </location>
</feature>
<feature type="domain" description="MYND-type" evidence="7">
    <location>
        <begin position="11"/>
        <end position="53"/>
    </location>
</feature>
<dbReference type="PROSITE" id="PS50865">
    <property type="entry name" value="ZF_MYND_2"/>
    <property type="match status" value="1"/>
</dbReference>
<feature type="domain" description="SET" evidence="6">
    <location>
        <begin position="93"/>
        <end position="360"/>
    </location>
</feature>
<dbReference type="Gene3D" id="1.10.220.160">
    <property type="match status" value="1"/>
</dbReference>
<dbReference type="SUPFAM" id="SSF144232">
    <property type="entry name" value="HIT/MYND zinc finger-like"/>
    <property type="match status" value="1"/>
</dbReference>
<evidence type="ECO:0000256" key="2">
    <source>
        <dbReference type="ARBA" id="ARBA00022771"/>
    </source>
</evidence>
<dbReference type="InterPro" id="IPR046341">
    <property type="entry name" value="SET_dom_sf"/>
</dbReference>
<dbReference type="PANTHER" id="PTHR12197:SF251">
    <property type="entry name" value="EG:BACR7C10.4 PROTEIN"/>
    <property type="match status" value="1"/>
</dbReference>
<dbReference type="Proteomes" id="UP001530293">
    <property type="component" value="Unassembled WGS sequence"/>
</dbReference>
<evidence type="ECO:0000256" key="3">
    <source>
        <dbReference type="ARBA" id="ARBA00022833"/>
    </source>
</evidence>
<dbReference type="InterPro" id="IPR050869">
    <property type="entry name" value="H3K4_H4K5_MeTrfase"/>
</dbReference>
<dbReference type="EMBL" id="JALLBG020000215">
    <property type="protein sequence ID" value="KAL3758958.1"/>
    <property type="molecule type" value="Genomic_DNA"/>
</dbReference>
<evidence type="ECO:0000259" key="7">
    <source>
        <dbReference type="PROSITE" id="PS50865"/>
    </source>
</evidence>
<keyword evidence="9" id="KW-1185">Reference proteome</keyword>
<dbReference type="Gene3D" id="2.170.270.10">
    <property type="entry name" value="SET domain"/>
    <property type="match status" value="1"/>
</dbReference>
<sequence length="593" mass="66375">MASSSPSATKCDACGLPPRDPSKPLLQCSRCRGAYYHNATCQRNHYPAHKAECRRASVPSSSYASAPKPPKQVVSSSSLAASPSVPSYHAPSSSVECRLDNTKGRCLFATKTLPVGCHPFASTTKVNDTDGLCASIVHPVLFEHLRQFRCSFCFRKIPDNNAIKAPSVPSSAKSVLHRHCSHECRKLDTNWLMEEKAARNLPSPPSSTVLSCSRLIRKFVQFPSSIEEFNSLSPGTEWIPTLKSTAEKLKDLAIIMTECKLFLKAMGDHQGASLVHTIFISDLLIASQFIRRIHTNGFTISDAEQNNIGMGLYLSASVINHSCRPNAIQTFWLRPQKPPMLQLTVVTPIQVGEELTISYCDSSMPRLDRRGALLQDYSFVCNCHFCQDTNLDDDIYGLNCIKKKCVKKGARIRSMKGKDSSDDYRCELCGHNRSEEETQSLQQLYSRMHASSDPFQGAIDAERKAYSRIRSSCQLETSYFFALCAKQFISTICRSLPFITDEAERMDLIGEAISAMNDSKVASKFCFDYPGSLQWTLQRGEEAKLRLYANPTDVEAWNLLKEVKSKMLKYYHPCDETIQSLDESLESYSWFGR</sequence>
<dbReference type="Pfam" id="PF01753">
    <property type="entry name" value="zf-MYND"/>
    <property type="match status" value="1"/>
</dbReference>
<evidence type="ECO:0000256" key="5">
    <source>
        <dbReference type="SAM" id="MobiDB-lite"/>
    </source>
</evidence>